<protein>
    <submittedName>
        <fullName evidence="1">Uncharacterized protein</fullName>
    </submittedName>
</protein>
<organism evidence="1 2">
    <name type="scientific">Apiospora arundinis</name>
    <dbReference type="NCBI Taxonomy" id="335852"/>
    <lineage>
        <taxon>Eukaryota</taxon>
        <taxon>Fungi</taxon>
        <taxon>Dikarya</taxon>
        <taxon>Ascomycota</taxon>
        <taxon>Pezizomycotina</taxon>
        <taxon>Sordariomycetes</taxon>
        <taxon>Xylariomycetidae</taxon>
        <taxon>Amphisphaeriales</taxon>
        <taxon>Apiosporaceae</taxon>
        <taxon>Apiospora</taxon>
    </lineage>
</organism>
<sequence length="281" mass="32226">MTHEGIAQKHPGRNGVSRYAIRAPLPVTASVNQESRQETFRRYSSIPALPESHPAFSRHERADGVRGMINYEIDVFRFDCCPPEPLDVSQYPAVLLQKVERIETKVPYTTFYHAQSRKGHNLFDDFLRCVVSPHLPSLRELRFKVHDGNRILESVFGRNVFLRAVDRVKHAPMFLRAPMLNRERSGVLFSSADCTDGVTFSILFIDERDVAHYVSTCDNVDNDDENDGGEYDSNKGTDLLHPREAQDRLGFHLWHLFCALHFLNKDKAVHEVLGQCYFLIV</sequence>
<reference evidence="1 2" key="1">
    <citation type="journal article" date="2024" name="IMA Fungus">
        <title>Apiospora arundinis, a panoply of carbohydrate-active enzymes and secondary metabolites.</title>
        <authorList>
            <person name="Sorensen T."/>
            <person name="Petersen C."/>
            <person name="Muurmann A.T."/>
            <person name="Christiansen J.V."/>
            <person name="Brundto M.L."/>
            <person name="Overgaard C.K."/>
            <person name="Boysen A.T."/>
            <person name="Wollenberg R.D."/>
            <person name="Larsen T.O."/>
            <person name="Sorensen J.L."/>
            <person name="Nielsen K.L."/>
            <person name="Sondergaard T.E."/>
        </authorList>
    </citation>
    <scope>NUCLEOTIDE SEQUENCE [LARGE SCALE GENOMIC DNA]</scope>
    <source>
        <strain evidence="1 2">AAU 773</strain>
    </source>
</reference>
<name>A0ABR2IAU3_9PEZI</name>
<evidence type="ECO:0000313" key="2">
    <source>
        <dbReference type="Proteomes" id="UP001390339"/>
    </source>
</evidence>
<accession>A0ABR2IAU3</accession>
<dbReference type="Proteomes" id="UP001390339">
    <property type="component" value="Unassembled WGS sequence"/>
</dbReference>
<gene>
    <name evidence="1" type="ORF">PGQ11_010524</name>
</gene>
<evidence type="ECO:0000313" key="1">
    <source>
        <dbReference type="EMBL" id="KAK8859790.1"/>
    </source>
</evidence>
<dbReference type="EMBL" id="JAPCWZ010000006">
    <property type="protein sequence ID" value="KAK8859790.1"/>
    <property type="molecule type" value="Genomic_DNA"/>
</dbReference>
<keyword evidence="2" id="KW-1185">Reference proteome</keyword>
<comment type="caution">
    <text evidence="1">The sequence shown here is derived from an EMBL/GenBank/DDBJ whole genome shotgun (WGS) entry which is preliminary data.</text>
</comment>
<proteinExistence type="predicted"/>